<dbReference type="PROSITE" id="PS51375">
    <property type="entry name" value="PPR"/>
    <property type="match status" value="1"/>
</dbReference>
<keyword evidence="4" id="KW-1185">Reference proteome</keyword>
<evidence type="ECO:0000256" key="1">
    <source>
        <dbReference type="ARBA" id="ARBA00022737"/>
    </source>
</evidence>
<dbReference type="Proteomes" id="UP001428341">
    <property type="component" value="Unassembled WGS sequence"/>
</dbReference>
<dbReference type="InterPro" id="IPR002885">
    <property type="entry name" value="PPR_rpt"/>
</dbReference>
<dbReference type="NCBIfam" id="TIGR00756">
    <property type="entry name" value="PPR"/>
    <property type="match status" value="1"/>
</dbReference>
<accession>A0AAP0LL86</accession>
<protein>
    <recommendedName>
        <fullName evidence="5">Pentatricopeptide repeat-containing protein</fullName>
    </recommendedName>
</protein>
<proteinExistence type="predicted"/>
<evidence type="ECO:0000313" key="3">
    <source>
        <dbReference type="EMBL" id="KAK9177136.1"/>
    </source>
</evidence>
<comment type="caution">
    <text evidence="3">The sequence shown here is derived from an EMBL/GenBank/DDBJ whole genome shotgun (WGS) entry which is preliminary data.</text>
</comment>
<dbReference type="InterPro" id="IPR011990">
    <property type="entry name" value="TPR-like_helical_dom_sf"/>
</dbReference>
<organism evidence="3 4">
    <name type="scientific">Citrus x changshan-huyou</name>
    <dbReference type="NCBI Taxonomy" id="2935761"/>
    <lineage>
        <taxon>Eukaryota</taxon>
        <taxon>Viridiplantae</taxon>
        <taxon>Streptophyta</taxon>
        <taxon>Embryophyta</taxon>
        <taxon>Tracheophyta</taxon>
        <taxon>Spermatophyta</taxon>
        <taxon>Magnoliopsida</taxon>
        <taxon>eudicotyledons</taxon>
        <taxon>Gunneridae</taxon>
        <taxon>Pentapetalae</taxon>
        <taxon>rosids</taxon>
        <taxon>malvids</taxon>
        <taxon>Sapindales</taxon>
        <taxon>Rutaceae</taxon>
        <taxon>Aurantioideae</taxon>
        <taxon>Citrus</taxon>
    </lineage>
</organism>
<feature type="repeat" description="PPR" evidence="2">
    <location>
        <begin position="1"/>
        <end position="29"/>
    </location>
</feature>
<reference evidence="3 4" key="1">
    <citation type="submission" date="2024-05" db="EMBL/GenBank/DDBJ databases">
        <title>Haplotype-resolved chromosome-level genome assembly of Huyou (Citrus changshanensis).</title>
        <authorList>
            <person name="Miao C."/>
            <person name="Chen W."/>
            <person name="Wu Y."/>
            <person name="Wang L."/>
            <person name="Zhao S."/>
            <person name="Grierson D."/>
            <person name="Xu C."/>
            <person name="Chen K."/>
        </authorList>
    </citation>
    <scope>NUCLEOTIDE SEQUENCE [LARGE SCALE GENOMIC DNA]</scope>
    <source>
        <strain evidence="3">01-14</strain>
        <tissue evidence="3">Leaf</tissue>
    </source>
</reference>
<dbReference type="EMBL" id="JBCGBO010000025">
    <property type="protein sequence ID" value="KAK9177136.1"/>
    <property type="molecule type" value="Genomic_DNA"/>
</dbReference>
<evidence type="ECO:0000256" key="2">
    <source>
        <dbReference type="PROSITE-ProRule" id="PRU00708"/>
    </source>
</evidence>
<gene>
    <name evidence="3" type="ORF">WN944_029155</name>
</gene>
<keyword evidence="1" id="KW-0677">Repeat</keyword>
<dbReference type="AlphaFoldDB" id="A0AAP0LL86"/>
<evidence type="ECO:0008006" key="5">
    <source>
        <dbReference type="Google" id="ProtNLM"/>
    </source>
</evidence>
<sequence length="69" mass="7843">MLIHGFIRINEPSKVLELLHKMKEKNVMPDASIVSIVVDLLAKNEICLNSLPSFPGQERREEVDESNVK</sequence>
<evidence type="ECO:0000313" key="4">
    <source>
        <dbReference type="Proteomes" id="UP001428341"/>
    </source>
</evidence>
<name>A0AAP0LL86_9ROSI</name>
<dbReference type="Gene3D" id="1.25.40.10">
    <property type="entry name" value="Tetratricopeptide repeat domain"/>
    <property type="match status" value="1"/>
</dbReference>